<feature type="compositionally biased region" description="Basic and acidic residues" evidence="1">
    <location>
        <begin position="96"/>
        <end position="105"/>
    </location>
</feature>
<dbReference type="OrthoDB" id="1743010at2759"/>
<dbReference type="PANTHER" id="PTHR32108:SF9">
    <property type="entry name" value="REVERSE TRANSCRIPTASE RNASE H-LIKE DOMAIN-CONTAINING PROTEIN"/>
    <property type="match status" value="1"/>
</dbReference>
<feature type="non-terminal residue" evidence="2">
    <location>
        <position position="1"/>
    </location>
</feature>
<comment type="caution">
    <text evidence="2">The sequence shown here is derived from an EMBL/GenBank/DDBJ whole genome shotgun (WGS) entry which is preliminary data.</text>
</comment>
<organism evidence="2 3">
    <name type="scientific">Mucuna pruriens</name>
    <name type="common">Velvet bean</name>
    <name type="synonym">Dolichos pruriens</name>
    <dbReference type="NCBI Taxonomy" id="157652"/>
    <lineage>
        <taxon>Eukaryota</taxon>
        <taxon>Viridiplantae</taxon>
        <taxon>Streptophyta</taxon>
        <taxon>Embryophyta</taxon>
        <taxon>Tracheophyta</taxon>
        <taxon>Spermatophyta</taxon>
        <taxon>Magnoliopsida</taxon>
        <taxon>eudicotyledons</taxon>
        <taxon>Gunneridae</taxon>
        <taxon>Pentapetalae</taxon>
        <taxon>rosids</taxon>
        <taxon>fabids</taxon>
        <taxon>Fabales</taxon>
        <taxon>Fabaceae</taxon>
        <taxon>Papilionoideae</taxon>
        <taxon>50 kb inversion clade</taxon>
        <taxon>NPAAA clade</taxon>
        <taxon>indigoferoid/millettioid clade</taxon>
        <taxon>Phaseoleae</taxon>
        <taxon>Mucuna</taxon>
    </lineage>
</organism>
<proteinExistence type="predicted"/>
<dbReference type="AlphaFoldDB" id="A0A371F3Y1"/>
<reference evidence="2" key="1">
    <citation type="submission" date="2018-05" db="EMBL/GenBank/DDBJ databases">
        <title>Draft genome of Mucuna pruriens seed.</title>
        <authorList>
            <person name="Nnadi N.E."/>
            <person name="Vos R."/>
            <person name="Hasami M.H."/>
            <person name="Devisetty U.K."/>
            <person name="Aguiy J.C."/>
        </authorList>
    </citation>
    <scope>NUCLEOTIDE SEQUENCE [LARGE SCALE GENOMIC DNA]</scope>
    <source>
        <strain evidence="2">JCA_2017</strain>
    </source>
</reference>
<evidence type="ECO:0000256" key="1">
    <source>
        <dbReference type="SAM" id="MobiDB-lite"/>
    </source>
</evidence>
<gene>
    <name evidence="2" type="ORF">CR513_47420</name>
</gene>
<feature type="region of interest" description="Disordered" evidence="1">
    <location>
        <begin position="94"/>
        <end position="127"/>
    </location>
</feature>
<evidence type="ECO:0000313" key="2">
    <source>
        <dbReference type="EMBL" id="RDX73017.1"/>
    </source>
</evidence>
<protein>
    <submittedName>
        <fullName evidence="2">Uncharacterized protein</fullName>
    </submittedName>
</protein>
<sequence>MTYTKLLPQLLEQKLVEIIPLMPLEPPYLRSYDPKSRCDYHGQAIGHATERCWSLKHKVQELLEGGLLGFEDQGPNVQSNPLLPHRNVAINIISHDSNKRDEKASRRQGKGSTTKHMINPSGRERTHNRLNKADTTSFMYIEGNSNPRPRPLIIHYNSASQARVSFIVQVLARLDAVSPPVVGKDATSDITNITETGGVTRSGRVFALDELWNKNLVPARKNKVAETPKKVVTEEEARKFLKMICHSE</sequence>
<keyword evidence="3" id="KW-1185">Reference proteome</keyword>
<accession>A0A371F3Y1</accession>
<dbReference type="Proteomes" id="UP000257109">
    <property type="component" value="Unassembled WGS sequence"/>
</dbReference>
<name>A0A371F3Y1_MUCPR</name>
<evidence type="ECO:0000313" key="3">
    <source>
        <dbReference type="Proteomes" id="UP000257109"/>
    </source>
</evidence>
<dbReference type="PANTHER" id="PTHR32108">
    <property type="entry name" value="DNA-DIRECTED RNA POLYMERASE SUBUNIT ALPHA"/>
    <property type="match status" value="1"/>
</dbReference>
<dbReference type="EMBL" id="QJKJ01010684">
    <property type="protein sequence ID" value="RDX73017.1"/>
    <property type="molecule type" value="Genomic_DNA"/>
</dbReference>